<evidence type="ECO:0000256" key="2">
    <source>
        <dbReference type="ARBA" id="ARBA00023015"/>
    </source>
</evidence>
<dbReference type="FunFam" id="3.40.190.290:FF:000001">
    <property type="entry name" value="Transcriptional regulator, LysR family"/>
    <property type="match status" value="1"/>
</dbReference>
<dbReference type="PANTHER" id="PTHR30537">
    <property type="entry name" value="HTH-TYPE TRANSCRIPTIONAL REGULATOR"/>
    <property type="match status" value="1"/>
</dbReference>
<reference evidence="6 7" key="1">
    <citation type="submission" date="2018-07" db="EMBL/GenBank/DDBJ databases">
        <title>Genomic Encyclopedia of Type Strains, Phase III (KMG-III): the genomes of soil and plant-associated and newly described type strains.</title>
        <authorList>
            <person name="Whitman W."/>
        </authorList>
    </citation>
    <scope>NUCLEOTIDE SEQUENCE [LARGE SCALE GENOMIC DNA]</scope>
    <source>
        <strain evidence="6 7">CECT 8488</strain>
    </source>
</reference>
<proteinExistence type="inferred from homology"/>
<dbReference type="CDD" id="cd08422">
    <property type="entry name" value="PBP2_CrgA_like"/>
    <property type="match status" value="1"/>
</dbReference>
<dbReference type="GO" id="GO:0006351">
    <property type="term" value="P:DNA-templated transcription"/>
    <property type="evidence" value="ECO:0007669"/>
    <property type="project" value="TreeGrafter"/>
</dbReference>
<dbReference type="Pfam" id="PF03466">
    <property type="entry name" value="LysR_substrate"/>
    <property type="match status" value="1"/>
</dbReference>
<dbReference type="InterPro" id="IPR058163">
    <property type="entry name" value="LysR-type_TF_proteobact-type"/>
</dbReference>
<keyword evidence="7" id="KW-1185">Reference proteome</keyword>
<dbReference type="InterPro" id="IPR005119">
    <property type="entry name" value="LysR_subst-bd"/>
</dbReference>
<feature type="domain" description="HTH lysR-type" evidence="5">
    <location>
        <begin position="1"/>
        <end position="59"/>
    </location>
</feature>
<comment type="similarity">
    <text evidence="1">Belongs to the LysR transcriptional regulatory family.</text>
</comment>
<evidence type="ECO:0000256" key="4">
    <source>
        <dbReference type="ARBA" id="ARBA00023163"/>
    </source>
</evidence>
<dbReference type="OrthoDB" id="9812435at2"/>
<dbReference type="FunFam" id="1.10.10.10:FF:000001">
    <property type="entry name" value="LysR family transcriptional regulator"/>
    <property type="match status" value="1"/>
</dbReference>
<dbReference type="SUPFAM" id="SSF53850">
    <property type="entry name" value="Periplasmic binding protein-like II"/>
    <property type="match status" value="1"/>
</dbReference>
<dbReference type="Gene3D" id="1.10.10.10">
    <property type="entry name" value="Winged helix-like DNA-binding domain superfamily/Winged helix DNA-binding domain"/>
    <property type="match status" value="1"/>
</dbReference>
<organism evidence="6 7">
    <name type="scientific">Aestuariispira insulae</name>
    <dbReference type="NCBI Taxonomy" id="1461337"/>
    <lineage>
        <taxon>Bacteria</taxon>
        <taxon>Pseudomonadati</taxon>
        <taxon>Pseudomonadota</taxon>
        <taxon>Alphaproteobacteria</taxon>
        <taxon>Rhodospirillales</taxon>
        <taxon>Kiloniellaceae</taxon>
        <taxon>Aestuariispira</taxon>
    </lineage>
</organism>
<evidence type="ECO:0000259" key="5">
    <source>
        <dbReference type="PROSITE" id="PS50931"/>
    </source>
</evidence>
<dbReference type="GO" id="GO:0003700">
    <property type="term" value="F:DNA-binding transcription factor activity"/>
    <property type="evidence" value="ECO:0007669"/>
    <property type="project" value="InterPro"/>
</dbReference>
<dbReference type="PANTHER" id="PTHR30537:SF5">
    <property type="entry name" value="HTH-TYPE TRANSCRIPTIONAL ACTIVATOR TTDR-RELATED"/>
    <property type="match status" value="1"/>
</dbReference>
<accession>A0A3D9HXX7</accession>
<dbReference type="RefSeq" id="WP_115935289.1">
    <property type="nucleotide sequence ID" value="NZ_QRDW01000001.1"/>
</dbReference>
<dbReference type="SUPFAM" id="SSF46785">
    <property type="entry name" value="Winged helix' DNA-binding domain"/>
    <property type="match status" value="1"/>
</dbReference>
<dbReference type="PRINTS" id="PR00039">
    <property type="entry name" value="HTHLYSR"/>
</dbReference>
<dbReference type="PROSITE" id="PS50931">
    <property type="entry name" value="HTH_LYSR"/>
    <property type="match status" value="1"/>
</dbReference>
<dbReference type="GO" id="GO:0043565">
    <property type="term" value="F:sequence-specific DNA binding"/>
    <property type="evidence" value="ECO:0007669"/>
    <property type="project" value="TreeGrafter"/>
</dbReference>
<gene>
    <name evidence="6" type="ORF">DFP90_1011024</name>
</gene>
<evidence type="ECO:0000256" key="3">
    <source>
        <dbReference type="ARBA" id="ARBA00023125"/>
    </source>
</evidence>
<comment type="caution">
    <text evidence="6">The sequence shown here is derived from an EMBL/GenBank/DDBJ whole genome shotgun (WGS) entry which is preliminary data.</text>
</comment>
<keyword evidence="2" id="KW-0805">Transcription regulation</keyword>
<sequence>MDILNGMAVFAAVVEAGSFTAAAQNLGQSKSSISKQITKLEDRLGARLLNRTTRKLKLTDVGQDYYERCRRIVEEAEEAELAVTTMQDSPRGLLKISTSHSFGSRHIAPLLPEFMKKYGDISLEIHLSGQMVDLVEQGFDLAIRVGNLRDSSLIARKLADVHFAVAASPEYWDRHGRPEHPRELSQHNCFTYAYAPSPRSWQFQDKNGRDLWVPVQGNLHGNSGDFALKAALDGLGVAALPTFFAPDAYEDGRLETVLDDFNRPPSGVYAVYPHSRHLSTKVRVFVDFLVERLKHASF</sequence>
<dbReference type="EMBL" id="QRDW01000001">
    <property type="protein sequence ID" value="RED54221.1"/>
    <property type="molecule type" value="Genomic_DNA"/>
</dbReference>
<dbReference type="AlphaFoldDB" id="A0A3D9HXX7"/>
<dbReference type="InterPro" id="IPR000847">
    <property type="entry name" value="LysR_HTH_N"/>
</dbReference>
<protein>
    <submittedName>
        <fullName evidence="6">LysR family transcriptional regulator</fullName>
    </submittedName>
</protein>
<keyword evidence="4" id="KW-0804">Transcription</keyword>
<keyword evidence="3" id="KW-0238">DNA-binding</keyword>
<evidence type="ECO:0000256" key="1">
    <source>
        <dbReference type="ARBA" id="ARBA00009437"/>
    </source>
</evidence>
<name>A0A3D9HXX7_9PROT</name>
<dbReference type="InterPro" id="IPR036390">
    <property type="entry name" value="WH_DNA-bd_sf"/>
</dbReference>
<dbReference type="Gene3D" id="3.40.190.290">
    <property type="match status" value="1"/>
</dbReference>
<dbReference type="Pfam" id="PF00126">
    <property type="entry name" value="HTH_1"/>
    <property type="match status" value="1"/>
</dbReference>
<dbReference type="Proteomes" id="UP000256845">
    <property type="component" value="Unassembled WGS sequence"/>
</dbReference>
<evidence type="ECO:0000313" key="6">
    <source>
        <dbReference type="EMBL" id="RED54221.1"/>
    </source>
</evidence>
<dbReference type="InterPro" id="IPR036388">
    <property type="entry name" value="WH-like_DNA-bd_sf"/>
</dbReference>
<evidence type="ECO:0000313" key="7">
    <source>
        <dbReference type="Proteomes" id="UP000256845"/>
    </source>
</evidence>